<evidence type="ECO:0000313" key="2">
    <source>
        <dbReference type="EMBL" id="MBD1428890.1"/>
    </source>
</evidence>
<evidence type="ECO:0000313" key="3">
    <source>
        <dbReference type="Proteomes" id="UP000651271"/>
    </source>
</evidence>
<accession>A0ABR7YC69</accession>
<dbReference type="PANTHER" id="PTHR43610">
    <property type="entry name" value="BLL6696 PROTEIN"/>
    <property type="match status" value="1"/>
</dbReference>
<dbReference type="SUPFAM" id="SSF55729">
    <property type="entry name" value="Acyl-CoA N-acyltransferases (Nat)"/>
    <property type="match status" value="1"/>
</dbReference>
<proteinExistence type="predicted"/>
<reference evidence="2 3" key="1">
    <citation type="submission" date="2020-08" db="EMBL/GenBank/DDBJ databases">
        <title>Sphingobacterium sp. DN04309 isolated from aquaculture water.</title>
        <authorList>
            <person name="Zhang M."/>
        </authorList>
    </citation>
    <scope>NUCLEOTIDE SEQUENCE [LARGE SCALE GENOMIC DNA]</scope>
    <source>
        <strain evidence="2 3">DN04309</strain>
    </source>
</reference>
<organism evidence="2 3">
    <name type="scientific">Sphingobacterium litopenaei</name>
    <dbReference type="NCBI Taxonomy" id="2763500"/>
    <lineage>
        <taxon>Bacteria</taxon>
        <taxon>Pseudomonadati</taxon>
        <taxon>Bacteroidota</taxon>
        <taxon>Sphingobacteriia</taxon>
        <taxon>Sphingobacteriales</taxon>
        <taxon>Sphingobacteriaceae</taxon>
        <taxon>Sphingobacterium</taxon>
    </lineage>
</organism>
<protein>
    <submittedName>
        <fullName evidence="2">GNAT family N-acetyltransferase</fullName>
    </submittedName>
</protein>
<dbReference type="InterPro" id="IPR000182">
    <property type="entry name" value="GNAT_dom"/>
</dbReference>
<feature type="domain" description="N-acetyltransferase" evidence="1">
    <location>
        <begin position="16"/>
        <end position="174"/>
    </location>
</feature>
<evidence type="ECO:0000259" key="1">
    <source>
        <dbReference type="PROSITE" id="PS51186"/>
    </source>
</evidence>
<gene>
    <name evidence="2" type="ORF">H8B04_04790</name>
</gene>
<keyword evidence="3" id="KW-1185">Reference proteome</keyword>
<dbReference type="PROSITE" id="PS51186">
    <property type="entry name" value="GNAT"/>
    <property type="match status" value="1"/>
</dbReference>
<dbReference type="PANTHER" id="PTHR43610:SF1">
    <property type="entry name" value="N-ACETYLTRANSFERASE DOMAIN-CONTAINING PROTEIN"/>
    <property type="match status" value="1"/>
</dbReference>
<dbReference type="Gene3D" id="3.40.630.30">
    <property type="match status" value="1"/>
</dbReference>
<comment type="caution">
    <text evidence="2">The sequence shown here is derived from an EMBL/GenBank/DDBJ whole genome shotgun (WGS) entry which is preliminary data.</text>
</comment>
<dbReference type="Pfam" id="PF13302">
    <property type="entry name" value="Acetyltransf_3"/>
    <property type="match status" value="1"/>
</dbReference>
<dbReference type="InterPro" id="IPR016181">
    <property type="entry name" value="Acyl_CoA_acyltransferase"/>
</dbReference>
<dbReference type="Proteomes" id="UP000651271">
    <property type="component" value="Unassembled WGS sequence"/>
</dbReference>
<sequence length="202" mass="23360">MHLAFEKYIVLESSNLLLKPITLSDIDNLLYIATSDKTLIQYSPKQIYTKALLTTYIENALDMRRNHKRYAFSIFSKSDNCYVGSTSYLNIVNADDRLQIGATWIDKKFQGTGLNSECKYLLLQYAFETLQAHRVEFSVDERNIRSRKAVEKIGGKLEGILREHTLMYDGFRRKTCCYSIIKSEWEAVKSRLEILIGTNSKC</sequence>
<dbReference type="RefSeq" id="WP_190301631.1">
    <property type="nucleotide sequence ID" value="NZ_JACOIJ010000006.1"/>
</dbReference>
<name>A0ABR7YC69_9SPHI</name>
<dbReference type="EMBL" id="JACOIJ010000006">
    <property type="protein sequence ID" value="MBD1428890.1"/>
    <property type="molecule type" value="Genomic_DNA"/>
</dbReference>